<evidence type="ECO:0000313" key="3">
    <source>
        <dbReference type="EMBL" id="QWC15159.1"/>
    </source>
</evidence>
<dbReference type="Proteomes" id="UP000679335">
    <property type="component" value="Chromosome"/>
</dbReference>
<feature type="compositionally biased region" description="Pro residues" evidence="1">
    <location>
        <begin position="1"/>
        <end position="15"/>
    </location>
</feature>
<evidence type="ECO:0000256" key="1">
    <source>
        <dbReference type="SAM" id="MobiDB-lite"/>
    </source>
</evidence>
<feature type="transmembrane region" description="Helical" evidence="2">
    <location>
        <begin position="133"/>
        <end position="157"/>
    </location>
</feature>
<accession>A0ABX8GGB6</accession>
<feature type="compositionally biased region" description="Pro residues" evidence="1">
    <location>
        <begin position="49"/>
        <end position="71"/>
    </location>
</feature>
<feature type="region of interest" description="Disordered" evidence="1">
    <location>
        <begin position="1"/>
        <end position="75"/>
    </location>
</feature>
<evidence type="ECO:0008006" key="5">
    <source>
        <dbReference type="Google" id="ProtNLM"/>
    </source>
</evidence>
<keyword evidence="2" id="KW-1133">Transmembrane helix</keyword>
<proteinExistence type="predicted"/>
<protein>
    <recommendedName>
        <fullName evidence="5">DUF4190 domain-containing protein</fullName>
    </recommendedName>
</protein>
<organism evidence="3 4">
    <name type="scientific">Cellulomonas dongxiuzhuiae</name>
    <dbReference type="NCBI Taxonomy" id="2819979"/>
    <lineage>
        <taxon>Bacteria</taxon>
        <taxon>Bacillati</taxon>
        <taxon>Actinomycetota</taxon>
        <taxon>Actinomycetes</taxon>
        <taxon>Micrococcales</taxon>
        <taxon>Cellulomonadaceae</taxon>
        <taxon>Cellulomonas</taxon>
    </lineage>
</organism>
<keyword evidence="4" id="KW-1185">Reference proteome</keyword>
<sequence>MGNPWAPPDNSPSPGGPASEQQAPPAPGAPAPAPQDAPPPAPHGAGRPPAGPVPHPAPGAPGPHPVRPPDPAGVASASRTAAWTAATLLVSVLLVSAPWPAMLVAPAAAVAGLVLGIVAVVRAARAHGRGSVIALPVVLVVASLVWVGISAQTLLYVDATRDYARCESAALTQQAQRGCAVQLEDDMRERLESLLGRVGVPSPS</sequence>
<name>A0ABX8GGB6_9CELL</name>
<reference evidence="3 4" key="1">
    <citation type="submission" date="2021-05" db="EMBL/GenBank/DDBJ databases">
        <title>Novel species in genus Cellulomonas.</title>
        <authorList>
            <person name="Zhang G."/>
        </authorList>
    </citation>
    <scope>NUCLEOTIDE SEQUENCE [LARGE SCALE GENOMIC DNA]</scope>
    <source>
        <strain evidence="4">zg-ZUI157</strain>
    </source>
</reference>
<evidence type="ECO:0000256" key="2">
    <source>
        <dbReference type="SAM" id="Phobius"/>
    </source>
</evidence>
<feature type="transmembrane region" description="Helical" evidence="2">
    <location>
        <begin position="103"/>
        <end position="121"/>
    </location>
</feature>
<dbReference type="RefSeq" id="WP_208195648.1">
    <property type="nucleotide sequence ID" value="NZ_CP076023.1"/>
</dbReference>
<keyword evidence="2" id="KW-0472">Membrane</keyword>
<evidence type="ECO:0000313" key="4">
    <source>
        <dbReference type="Proteomes" id="UP000679335"/>
    </source>
</evidence>
<dbReference type="EMBL" id="CP076023">
    <property type="protein sequence ID" value="QWC15159.1"/>
    <property type="molecule type" value="Genomic_DNA"/>
</dbReference>
<feature type="compositionally biased region" description="Pro residues" evidence="1">
    <location>
        <begin position="24"/>
        <end position="42"/>
    </location>
</feature>
<gene>
    <name evidence="3" type="ORF">KKR89_12600</name>
</gene>
<keyword evidence="2" id="KW-0812">Transmembrane</keyword>